<evidence type="ECO:0000256" key="1">
    <source>
        <dbReference type="ARBA" id="ARBA00004173"/>
    </source>
</evidence>
<dbReference type="Proteomes" id="UP001172159">
    <property type="component" value="Unassembled WGS sequence"/>
</dbReference>
<proteinExistence type="predicted"/>
<evidence type="ECO:0000256" key="2">
    <source>
        <dbReference type="ARBA" id="ARBA00004240"/>
    </source>
</evidence>
<evidence type="ECO:0000313" key="9">
    <source>
        <dbReference type="Proteomes" id="UP001172159"/>
    </source>
</evidence>
<dbReference type="EMBL" id="JAUKTV010000005">
    <property type="protein sequence ID" value="KAK0737257.1"/>
    <property type="molecule type" value="Genomic_DNA"/>
</dbReference>
<evidence type="ECO:0000256" key="3">
    <source>
        <dbReference type="ARBA" id="ARBA00004370"/>
    </source>
</evidence>
<reference evidence="8" key="1">
    <citation type="submission" date="2023-06" db="EMBL/GenBank/DDBJ databases">
        <title>Genome-scale phylogeny and comparative genomics of the fungal order Sordariales.</title>
        <authorList>
            <consortium name="Lawrence Berkeley National Laboratory"/>
            <person name="Hensen N."/>
            <person name="Bonometti L."/>
            <person name="Westerberg I."/>
            <person name="Brannstrom I.O."/>
            <person name="Guillou S."/>
            <person name="Cros-Aarteil S."/>
            <person name="Calhoun S."/>
            <person name="Haridas S."/>
            <person name="Kuo A."/>
            <person name="Mondo S."/>
            <person name="Pangilinan J."/>
            <person name="Riley R."/>
            <person name="Labutti K."/>
            <person name="Andreopoulos B."/>
            <person name="Lipzen A."/>
            <person name="Chen C."/>
            <person name="Yanf M."/>
            <person name="Daum C."/>
            <person name="Ng V."/>
            <person name="Clum A."/>
            <person name="Steindorff A."/>
            <person name="Ohm R."/>
            <person name="Martin F."/>
            <person name="Silar P."/>
            <person name="Natvig D."/>
            <person name="Lalanne C."/>
            <person name="Gautier V."/>
            <person name="Ament-Velasquez S.L."/>
            <person name="Kruys A."/>
            <person name="Hutchinson M.I."/>
            <person name="Powell A.J."/>
            <person name="Barry K."/>
            <person name="Miller A.N."/>
            <person name="Grigoriev I.V."/>
            <person name="Debuchy R."/>
            <person name="Gladieux P."/>
            <person name="Thoren M.H."/>
            <person name="Johannesson H."/>
        </authorList>
    </citation>
    <scope>NUCLEOTIDE SEQUENCE</scope>
    <source>
        <strain evidence="8">CBS 540.89</strain>
    </source>
</reference>
<dbReference type="GO" id="GO:0005783">
    <property type="term" value="C:endoplasmic reticulum"/>
    <property type="evidence" value="ECO:0007669"/>
    <property type="project" value="UniProtKB-SubCell"/>
</dbReference>
<comment type="subcellular location">
    <subcellularLocation>
        <location evidence="2">Endoplasmic reticulum</location>
    </subcellularLocation>
    <subcellularLocation>
        <location evidence="3">Membrane</location>
    </subcellularLocation>
    <subcellularLocation>
        <location evidence="1">Mitochondrion</location>
    </subcellularLocation>
</comment>
<keyword evidence="4" id="KW-0256">Endoplasmic reticulum</keyword>
<comment type="caution">
    <text evidence="8">The sequence shown here is derived from an EMBL/GenBank/DDBJ whole genome shotgun (WGS) entry which is preliminary data.</text>
</comment>
<dbReference type="AlphaFoldDB" id="A0AA40EG87"/>
<evidence type="ECO:0000256" key="6">
    <source>
        <dbReference type="ARBA" id="ARBA00023136"/>
    </source>
</evidence>
<dbReference type="InterPro" id="IPR029058">
    <property type="entry name" value="AB_hydrolase_fold"/>
</dbReference>
<dbReference type="GO" id="GO:0016020">
    <property type="term" value="C:membrane"/>
    <property type="evidence" value="ECO:0007669"/>
    <property type="project" value="UniProtKB-SubCell"/>
</dbReference>
<accession>A0AA40EG87</accession>
<dbReference type="SUPFAM" id="SSF53474">
    <property type="entry name" value="alpha/beta-Hydrolases"/>
    <property type="match status" value="1"/>
</dbReference>
<dbReference type="GO" id="GO:0005739">
    <property type="term" value="C:mitochondrion"/>
    <property type="evidence" value="ECO:0007669"/>
    <property type="project" value="UniProtKB-SubCell"/>
</dbReference>
<protein>
    <recommendedName>
        <fullName evidence="10">DUF676 domain-containing protein</fullName>
    </recommendedName>
</protein>
<feature type="region of interest" description="Disordered" evidence="7">
    <location>
        <begin position="317"/>
        <end position="377"/>
    </location>
</feature>
<dbReference type="InterPro" id="IPR052374">
    <property type="entry name" value="SERAC1"/>
</dbReference>
<evidence type="ECO:0000256" key="4">
    <source>
        <dbReference type="ARBA" id="ARBA00022824"/>
    </source>
</evidence>
<organism evidence="8 9">
    <name type="scientific">Apiosordaria backusii</name>
    <dbReference type="NCBI Taxonomy" id="314023"/>
    <lineage>
        <taxon>Eukaryota</taxon>
        <taxon>Fungi</taxon>
        <taxon>Dikarya</taxon>
        <taxon>Ascomycota</taxon>
        <taxon>Pezizomycotina</taxon>
        <taxon>Sordariomycetes</taxon>
        <taxon>Sordariomycetidae</taxon>
        <taxon>Sordariales</taxon>
        <taxon>Lasiosphaeriaceae</taxon>
        <taxon>Apiosordaria</taxon>
    </lineage>
</organism>
<evidence type="ECO:0000256" key="7">
    <source>
        <dbReference type="SAM" id="MobiDB-lite"/>
    </source>
</evidence>
<evidence type="ECO:0000256" key="5">
    <source>
        <dbReference type="ARBA" id="ARBA00023128"/>
    </source>
</evidence>
<gene>
    <name evidence="8" type="ORF">B0T21DRAFT_383267</name>
</gene>
<dbReference type="PANTHER" id="PTHR48182:SF2">
    <property type="entry name" value="PROTEIN SERAC1"/>
    <property type="match status" value="1"/>
</dbReference>
<keyword evidence="5" id="KW-0496">Mitochondrion</keyword>
<dbReference type="PANTHER" id="PTHR48182">
    <property type="entry name" value="PROTEIN SERAC1"/>
    <property type="match status" value="1"/>
</dbReference>
<keyword evidence="9" id="KW-1185">Reference proteome</keyword>
<keyword evidence="6" id="KW-0472">Membrane</keyword>
<evidence type="ECO:0008006" key="10">
    <source>
        <dbReference type="Google" id="ProtNLM"/>
    </source>
</evidence>
<name>A0AA40EG87_9PEZI</name>
<sequence length="377" mass="41581">MVLVLIHGLNGDPIETWRHQDTKKLWPQEFLPDARPNTRVLSYGYNGDIYLNNSAANIRDMARSILSNLDTRRDSDPQRPIIFVAHCLGGLIAKQALCFARAEPQFCNIGSATKAVDWKRIAEDYSALSPSPRSRRGAVAPLVDAITTSAPKLGKMCDDFVELTAHYLIVTWYETVVWPGTKKCIVDQTSTRMMSGADEVSLPAEAHHVNMCRFADKDDQTLQELLKHVGAALGEQIQAGEASKVQRRIPGIGMQQSFSAVTERVRVTEYERQTVLGDGSVGQVHNHQRSQMVDSGDGGSLEISRVQEVGDDSVRGIEPRAPKQIEGAPAMEAEEIPWRASEETSAGRNGSGQGTRRPNIFKRVAGRLRTKPTLVAR</sequence>
<evidence type="ECO:0000313" key="8">
    <source>
        <dbReference type="EMBL" id="KAK0737257.1"/>
    </source>
</evidence>
<dbReference type="Gene3D" id="3.40.50.1820">
    <property type="entry name" value="alpha/beta hydrolase"/>
    <property type="match status" value="1"/>
</dbReference>